<feature type="transmembrane region" description="Helical" evidence="5">
    <location>
        <begin position="273"/>
        <end position="290"/>
    </location>
</feature>
<evidence type="ECO:0000256" key="4">
    <source>
        <dbReference type="ARBA" id="ARBA00023136"/>
    </source>
</evidence>
<comment type="subcellular location">
    <subcellularLocation>
        <location evidence="1">Membrane</location>
        <topology evidence="1">Multi-pass membrane protein</topology>
    </subcellularLocation>
</comment>
<dbReference type="GO" id="GO:0005886">
    <property type="term" value="C:plasma membrane"/>
    <property type="evidence" value="ECO:0007669"/>
    <property type="project" value="TreeGrafter"/>
</dbReference>
<evidence type="ECO:0000313" key="7">
    <source>
        <dbReference type="EMBL" id="QXM25220.1"/>
    </source>
</evidence>
<dbReference type="InterPro" id="IPR004481">
    <property type="entry name" value="K/Na/Ca-exchanger"/>
</dbReference>
<feature type="domain" description="Sodium/calcium exchanger membrane region" evidence="6">
    <location>
        <begin position="174"/>
        <end position="312"/>
    </location>
</feature>
<feature type="transmembrane region" description="Helical" evidence="5">
    <location>
        <begin position="124"/>
        <end position="144"/>
    </location>
</feature>
<dbReference type="GO" id="GO:0006874">
    <property type="term" value="P:intracellular calcium ion homeostasis"/>
    <property type="evidence" value="ECO:0007669"/>
    <property type="project" value="TreeGrafter"/>
</dbReference>
<dbReference type="GO" id="GO:0005262">
    <property type="term" value="F:calcium channel activity"/>
    <property type="evidence" value="ECO:0007669"/>
    <property type="project" value="TreeGrafter"/>
</dbReference>
<dbReference type="PANTHER" id="PTHR10846:SF8">
    <property type="entry name" value="INNER MEMBRANE PROTEIN YRBG"/>
    <property type="match status" value="1"/>
</dbReference>
<dbReference type="AlphaFoldDB" id="A0A975U2M1"/>
<feature type="transmembrane region" description="Helical" evidence="5">
    <location>
        <begin position="209"/>
        <end position="232"/>
    </location>
</feature>
<dbReference type="NCBIfam" id="TIGR00367">
    <property type="entry name" value="calcium/sodium antiporter"/>
    <property type="match status" value="1"/>
</dbReference>
<gene>
    <name evidence="7" type="ORF">KO353_02935</name>
</gene>
<accession>A0A975U2M1</accession>
<organism evidence="7 8">
    <name type="scientific">Elioraea tepida</name>
    <dbReference type="NCBI Taxonomy" id="2843330"/>
    <lineage>
        <taxon>Bacteria</taxon>
        <taxon>Pseudomonadati</taxon>
        <taxon>Pseudomonadota</taxon>
        <taxon>Alphaproteobacteria</taxon>
        <taxon>Acetobacterales</taxon>
        <taxon>Elioraeaceae</taxon>
        <taxon>Elioraea</taxon>
    </lineage>
</organism>
<dbReference type="EMBL" id="CP076448">
    <property type="protein sequence ID" value="QXM25220.1"/>
    <property type="molecule type" value="Genomic_DNA"/>
</dbReference>
<evidence type="ECO:0000256" key="5">
    <source>
        <dbReference type="SAM" id="Phobius"/>
    </source>
</evidence>
<dbReference type="Pfam" id="PF01699">
    <property type="entry name" value="Na_Ca_ex"/>
    <property type="match status" value="2"/>
</dbReference>
<name>A0A975U2M1_9PROT</name>
<feature type="transmembrane region" description="Helical" evidence="5">
    <location>
        <begin position="297"/>
        <end position="315"/>
    </location>
</feature>
<evidence type="ECO:0000256" key="3">
    <source>
        <dbReference type="ARBA" id="ARBA00022989"/>
    </source>
</evidence>
<dbReference type="RefSeq" id="WP_218286276.1">
    <property type="nucleotide sequence ID" value="NZ_CP076448.1"/>
</dbReference>
<evidence type="ECO:0000313" key="8">
    <source>
        <dbReference type="Proteomes" id="UP000694001"/>
    </source>
</evidence>
<feature type="transmembrane region" description="Helical" evidence="5">
    <location>
        <begin position="175"/>
        <end position="203"/>
    </location>
</feature>
<keyword evidence="4 5" id="KW-0472">Membrane</keyword>
<feature type="transmembrane region" description="Helical" evidence="5">
    <location>
        <begin position="66"/>
        <end position="90"/>
    </location>
</feature>
<protein>
    <submittedName>
        <fullName evidence="7">Calcium/sodium antiporter</fullName>
    </submittedName>
</protein>
<feature type="transmembrane region" description="Helical" evidence="5">
    <location>
        <begin position="102"/>
        <end position="118"/>
    </location>
</feature>
<keyword evidence="3 5" id="KW-1133">Transmembrane helix</keyword>
<evidence type="ECO:0000259" key="6">
    <source>
        <dbReference type="Pfam" id="PF01699"/>
    </source>
</evidence>
<keyword evidence="8" id="KW-1185">Reference proteome</keyword>
<dbReference type="KEGG" id="elio:KO353_02935"/>
<sequence>MDLVWLLAGLGLLVLGAEGLVRGGVGLARRLGVSPLLVGVTIVAWGTSTPELVVSVEAALKGLGGIAVGNVVGSNIANVLLILAVAALIWPISVRPEAIRRDGLFVLGATVVFLAIALSTDRLLWWHGVLCLCLLAGATVLTYLQERGGGTASGALHAAEAEEVQKVPRTPLLSALMVAAGIGLLVLGGELMIGAAVAIARAIGVSEVVIGLTLVAVGTSLPELVTSIVAALRRHSDIALGNILGSNIYNILAILGVASVIAPTAIPPEIARTEMWVMAAASLLLLPAMISGRVGRALGAVMLAGYGLYVGRLILGA</sequence>
<dbReference type="GO" id="GO:0008273">
    <property type="term" value="F:calcium, potassium:sodium antiporter activity"/>
    <property type="evidence" value="ECO:0007669"/>
    <property type="project" value="TreeGrafter"/>
</dbReference>
<proteinExistence type="predicted"/>
<dbReference type="InterPro" id="IPR004837">
    <property type="entry name" value="NaCa_Exmemb"/>
</dbReference>
<feature type="transmembrane region" description="Helical" evidence="5">
    <location>
        <begin position="239"/>
        <end position="261"/>
    </location>
</feature>
<reference evidence="7" key="1">
    <citation type="submission" date="2021-06" db="EMBL/GenBank/DDBJ databases">
        <title>Elioraea tepida, sp. nov., a moderately thermophilic aerobic anoxygenic phototrophic bacterium isolated from an alkaline siliceous hot spring mat community in Yellowstone National Park, WY, USA.</title>
        <authorList>
            <person name="Saini M.K."/>
            <person name="Yoshida S."/>
            <person name="Sebastian A."/>
            <person name="Hirose S."/>
            <person name="Hara E."/>
            <person name="Tamaki H."/>
            <person name="Soulier N.T."/>
            <person name="Albert I."/>
            <person name="Hanada S."/>
            <person name="Bryant D.A."/>
            <person name="Tank M."/>
        </authorList>
    </citation>
    <scope>NUCLEOTIDE SEQUENCE</scope>
    <source>
        <strain evidence="7">MS-P2</strain>
    </source>
</reference>
<dbReference type="PANTHER" id="PTHR10846">
    <property type="entry name" value="SODIUM/POTASSIUM/CALCIUM EXCHANGER"/>
    <property type="match status" value="1"/>
</dbReference>
<evidence type="ECO:0000256" key="2">
    <source>
        <dbReference type="ARBA" id="ARBA00022692"/>
    </source>
</evidence>
<dbReference type="Proteomes" id="UP000694001">
    <property type="component" value="Chromosome"/>
</dbReference>
<keyword evidence="2 5" id="KW-0812">Transmembrane</keyword>
<evidence type="ECO:0000256" key="1">
    <source>
        <dbReference type="ARBA" id="ARBA00004141"/>
    </source>
</evidence>
<feature type="domain" description="Sodium/calcium exchanger membrane region" evidence="6">
    <location>
        <begin position="3"/>
        <end position="143"/>
    </location>
</feature>